<evidence type="ECO:0000256" key="1">
    <source>
        <dbReference type="ARBA" id="ARBA00006192"/>
    </source>
</evidence>
<dbReference type="Pfam" id="PF17177">
    <property type="entry name" value="PPR_long"/>
    <property type="match status" value="1"/>
</dbReference>
<dbReference type="InParanoid" id="A0A286UMD1"/>
<keyword evidence="2" id="KW-0677">Repeat</keyword>
<gene>
    <name evidence="8" type="ORF">PNOK_0323200</name>
</gene>
<evidence type="ECO:0000256" key="4">
    <source>
        <dbReference type="ARBA" id="ARBA00044511"/>
    </source>
</evidence>
<keyword evidence="9" id="KW-1185">Reference proteome</keyword>
<dbReference type="InterPro" id="IPR002885">
    <property type="entry name" value="PPR_rpt"/>
</dbReference>
<feature type="compositionally biased region" description="Basic and acidic residues" evidence="6">
    <location>
        <begin position="218"/>
        <end position="233"/>
    </location>
</feature>
<organism evidence="8 9">
    <name type="scientific">Pyrrhoderma noxium</name>
    <dbReference type="NCBI Taxonomy" id="2282107"/>
    <lineage>
        <taxon>Eukaryota</taxon>
        <taxon>Fungi</taxon>
        <taxon>Dikarya</taxon>
        <taxon>Basidiomycota</taxon>
        <taxon>Agaricomycotina</taxon>
        <taxon>Agaricomycetes</taxon>
        <taxon>Hymenochaetales</taxon>
        <taxon>Hymenochaetaceae</taxon>
        <taxon>Pyrrhoderma</taxon>
    </lineage>
</organism>
<dbReference type="PANTHER" id="PTHR47447">
    <property type="entry name" value="OS03G0856100 PROTEIN"/>
    <property type="match status" value="1"/>
</dbReference>
<proteinExistence type="inferred from homology"/>
<dbReference type="InterPro" id="IPR011990">
    <property type="entry name" value="TPR-like_helical_dom_sf"/>
</dbReference>
<comment type="subunit">
    <text evidence="4">Binds to mitochondrial small subunit 15S rRNA.</text>
</comment>
<evidence type="ECO:0000256" key="6">
    <source>
        <dbReference type="SAM" id="MobiDB-lite"/>
    </source>
</evidence>
<evidence type="ECO:0000256" key="5">
    <source>
        <dbReference type="PROSITE-ProRule" id="PRU00708"/>
    </source>
</evidence>
<feature type="domain" description="PROP1-like PPR" evidence="7">
    <location>
        <begin position="1000"/>
        <end position="1152"/>
    </location>
</feature>
<feature type="repeat" description="PPR" evidence="5">
    <location>
        <begin position="1072"/>
        <end position="1102"/>
    </location>
</feature>
<dbReference type="Proteomes" id="UP000217199">
    <property type="component" value="Unassembled WGS sequence"/>
</dbReference>
<sequence>MLPKFASHVLHQTQRAAQAAAQNHAFRNVFGLQNQGASSSSSGSLANWGNVASGSGWGNAGGAKYNSGSRFYQGYTGSGRVVTQANSSSSHDLSNGRADEEEEFSVSRPHFVIKARRPRSSSTHLTGTGRQNRAETFGVLQTVHLHHTRTYLSSTKILPNHDENLGDATETKVSRKHIRRNSSSASIPIEVEANSLDNLDPDNLPQGNSLESTPHSIYGDDRFPPYLSQHEENPGDGTTLGDASLHERLESARKAHDHNRVVSEVLRFRKFHKFPTVKDFNLALFALATTRQGGQPITLILETYNDMLQRQINPNVRTYKTMVAALCDRDREVERICFQIEWRQKRRAAMGLTDSSEDQLDSKQLRLLHAEDNFGSAMLVFEAAQALSRNKDKMNISLGQELYNCLLRSCMIHANTDAAVRVWSALESIPGLHPSANAYVHLLGTYVSANEIEAAEDVFNEFLLASKEQRIDWEISIDDTSSSILGDDIRSGKARTVQMLMWVKMIEGYFRSQQPVKAVNLLEKMMDSDAPLNFGPEDIPKPCSAVYSSFIRGFISNNNLQSALSWFDRLLREESTSRHPLIPSSRALRPDQTAWDDLMESLIQHGLVEEANKKFKQLLETAHRDGLMVRTYDRLNLFDLNVKCLHKLSRKDFEARVEFLSEYLFKTPVSGRAYIQDYRIGTFCDFIVLLGIRGYPDLAVGYLCQFLNRDEPVWNMDEIPEQIMDRQSQLLTTLERAISACISTSNLAFSEILTLHQICEAAGALPPYELCAVTMDYYFQGLPSNEADESHKGYWKIFSGSAAYLFASKALSEDLFKEYIISLKNSGHSDPQMERLLVEAVCEVMGDRALEFIELSCPEWTRHLPPRDVTANQPQSSRPELQIDNSHSRLVDEYFPSNPQVSPQMAWERYENGLRQNVSPQPDVIGRLISTFGRIGDLKKVHKLYEDGQHVLSSLEHNKDLQSVGWYALEDQMIIALAHAGQLDKAHIHRQRIISQGGSPSADAYGALIQCVRETTDDSANALSLWQEAQSRAVVPNLYLYNTVISKLSRARKADYALELFQQMKANFVRPSSVTYGAVIAACCRVGDAHSAEVLFEEMVSQPNFKPRIPPYNTMIQFYTHIIRDRERALYYYEALISAGITPSAHTYKLLMDCYGTIEPIDQVSMDAVFANLISDPKVQVQGVHWAALINSWGCVQRNLEKAMDIFDSISRHHTTLRAKNALPDAIVYESMINVLVTLRRTDLIPSYLKRLSESGIHMTAYIANLLIKGYAIADDIQKSREIFERLYDPPVGHAAPNNHNPQNTGSSSLVDSPVYREPSTWEAMVRAELGSGNRDNAIALLKRAEERRFPPAVYARISGILLDGTVSPWSPTSLDSSLAS</sequence>
<dbReference type="NCBIfam" id="TIGR00756">
    <property type="entry name" value="PPR"/>
    <property type="match status" value="2"/>
</dbReference>
<evidence type="ECO:0000256" key="2">
    <source>
        <dbReference type="ARBA" id="ARBA00022737"/>
    </source>
</evidence>
<evidence type="ECO:0000256" key="3">
    <source>
        <dbReference type="ARBA" id="ARBA00044493"/>
    </source>
</evidence>
<name>A0A286UMD1_9AGAM</name>
<dbReference type="FunCoup" id="A0A286UMD1">
    <property type="interactions" value="141"/>
</dbReference>
<feature type="compositionally biased region" description="Polar residues" evidence="6">
    <location>
        <begin position="205"/>
        <end position="215"/>
    </location>
</feature>
<reference evidence="8 9" key="1">
    <citation type="journal article" date="2017" name="Mol. Ecol.">
        <title>Comparative and population genomic landscape of Phellinus noxius: A hypervariable fungus causing root rot in trees.</title>
        <authorList>
            <person name="Chung C.L."/>
            <person name="Lee T.J."/>
            <person name="Akiba M."/>
            <person name="Lee H.H."/>
            <person name="Kuo T.H."/>
            <person name="Liu D."/>
            <person name="Ke H.M."/>
            <person name="Yokoi T."/>
            <person name="Roa M.B."/>
            <person name="Lu M.J."/>
            <person name="Chang Y.Y."/>
            <person name="Ann P.J."/>
            <person name="Tsai J.N."/>
            <person name="Chen C.Y."/>
            <person name="Tzean S.S."/>
            <person name="Ota Y."/>
            <person name="Hattori T."/>
            <person name="Sahashi N."/>
            <person name="Liou R.F."/>
            <person name="Kikuchi T."/>
            <person name="Tsai I.J."/>
        </authorList>
    </citation>
    <scope>NUCLEOTIDE SEQUENCE [LARGE SCALE GENOMIC DNA]</scope>
    <source>
        <strain evidence="8 9">FFPRI411160</strain>
    </source>
</reference>
<feature type="region of interest" description="Disordered" evidence="6">
    <location>
        <begin position="162"/>
        <end position="242"/>
    </location>
</feature>
<feature type="compositionally biased region" description="Basic and acidic residues" evidence="6">
    <location>
        <begin position="162"/>
        <end position="173"/>
    </location>
</feature>
<evidence type="ECO:0000313" key="8">
    <source>
        <dbReference type="EMBL" id="PAV20605.1"/>
    </source>
</evidence>
<accession>A0A286UMD1</accession>
<feature type="repeat" description="PPR" evidence="5">
    <location>
        <begin position="1037"/>
        <end position="1071"/>
    </location>
</feature>
<dbReference type="PANTHER" id="PTHR47447:SF17">
    <property type="entry name" value="OS12G0638900 PROTEIN"/>
    <property type="match status" value="1"/>
</dbReference>
<feature type="region of interest" description="Disordered" evidence="6">
    <location>
        <begin position="82"/>
        <end position="107"/>
    </location>
</feature>
<dbReference type="PROSITE" id="PS51375">
    <property type="entry name" value="PPR"/>
    <property type="match status" value="2"/>
</dbReference>
<comment type="similarity">
    <text evidence="1">Belongs to the CCM1 family.</text>
</comment>
<dbReference type="Pfam" id="PF01535">
    <property type="entry name" value="PPR"/>
    <property type="match status" value="2"/>
</dbReference>
<feature type="region of interest" description="Disordered" evidence="6">
    <location>
        <begin position="1293"/>
        <end position="1314"/>
    </location>
</feature>
<dbReference type="InterPro" id="IPR033443">
    <property type="entry name" value="PROP1-like_PPR_dom"/>
</dbReference>
<dbReference type="STRING" id="2282107.A0A286UMD1"/>
<feature type="compositionally biased region" description="Polar residues" evidence="6">
    <location>
        <begin position="82"/>
        <end position="93"/>
    </location>
</feature>
<dbReference type="EMBL" id="NBII01000003">
    <property type="protein sequence ID" value="PAV20605.1"/>
    <property type="molecule type" value="Genomic_DNA"/>
</dbReference>
<protein>
    <submittedName>
        <fullName evidence="8">Pentatricopeptide repeat protein</fullName>
    </submittedName>
</protein>
<feature type="compositionally biased region" description="Polar residues" evidence="6">
    <location>
        <begin position="1298"/>
        <end position="1311"/>
    </location>
</feature>
<evidence type="ECO:0000313" key="9">
    <source>
        <dbReference type="Proteomes" id="UP000217199"/>
    </source>
</evidence>
<dbReference type="Gene3D" id="1.25.40.10">
    <property type="entry name" value="Tetratricopeptide repeat domain"/>
    <property type="match status" value="4"/>
</dbReference>
<dbReference type="OrthoDB" id="411857at2759"/>
<comment type="function">
    <text evidence="3">Regulates mitochondrial small subunit maturation by controlling 15S rRNA 5'-end processing. Localizes to the 5' precursor of the 15S rRNA in a position that is subsequently occupied by mS47 in the mature yeast mtSSU. Uses structure and sequence-specific RNA recognition, binding to a single-stranded region of the precursor and specifically recognizing bases -6 to -1. The exchange of Ccm1 for mS47 is coupled to the irreversible removal of precursor rRNA that is accompanied by conformational changes of the mitoribosomal proteins uS5m and mS26. These conformational changes signal completion of 5'-end rRNA processing through protection of the mature 5'-end of the 15S rRNA and stabilization of mS47. The removal of the 5' precursor together with the dissociation of Ccm1 may be catalyzed by the 5'-3' exoribonuclease Pet127. Involved in the specific removal of group I introns in mitochondrial encoded transcripts.</text>
</comment>
<evidence type="ECO:0000259" key="7">
    <source>
        <dbReference type="Pfam" id="PF17177"/>
    </source>
</evidence>
<comment type="caution">
    <text evidence="8">The sequence shown here is derived from an EMBL/GenBank/DDBJ whole genome shotgun (WGS) entry which is preliminary data.</text>
</comment>